<feature type="compositionally biased region" description="Basic and acidic residues" evidence="1">
    <location>
        <begin position="922"/>
        <end position="941"/>
    </location>
</feature>
<name>A0A8B7ZN31_ACAPL</name>
<evidence type="ECO:0000313" key="5">
    <source>
        <dbReference type="RefSeq" id="XP_022104781.1"/>
    </source>
</evidence>
<dbReference type="OMA" id="YEFARCD"/>
<feature type="compositionally biased region" description="Polar residues" evidence="1">
    <location>
        <begin position="564"/>
        <end position="577"/>
    </location>
</feature>
<protein>
    <submittedName>
        <fullName evidence="5">Uncharacterized protein LOC110986846</fullName>
    </submittedName>
</protein>
<accession>A0A8B7ZN31</accession>
<feature type="compositionally biased region" description="Polar residues" evidence="1">
    <location>
        <begin position="864"/>
        <end position="875"/>
    </location>
</feature>
<feature type="compositionally biased region" description="Polar residues" evidence="1">
    <location>
        <begin position="778"/>
        <end position="802"/>
    </location>
</feature>
<feature type="chain" id="PRO_5034862209" evidence="2">
    <location>
        <begin position="23"/>
        <end position="1215"/>
    </location>
</feature>
<keyword evidence="2" id="KW-0732">Signal</keyword>
<sequence length="1215" mass="131731">MASFVWLRSALVLLGFAIAVECAPFINFPNADGNDIELEEMLDYLLLENKIKILNEKESFHSDGGTTEDAETEGWNRVLATGFRQELADQDLVDTSNFGANSRDNFGVEVETNVMDPENTVDQFKTSKSAMEPKDLENKSKGPASTFNVSKSVTVHVISTETGKALNKSPASDVVSEEHPKKDCSSFSDFIESKLAKSGDPKNQATEDGKDITSTGGEVTAEKKLVSQALVQKIDREESRDVEHPTNGLEELSNSKMRNTHGIKLQFEGKNEVALTAKEINYDSLVTHSNDTNDDIEEEQDLDKVVTQERVMLSKQLQGLARSTNDFENHEQDALKALHRDGLKDFDIEHNDFETVHTLTRLTPISKLAETKQMLTKNEALEKAGKERNTMEDVGAAKTECVEQGMGAEKPSQSTEQTILQDDSTENRDRELGTTDKLPQDIRDDETGVKSVVGKRYVKQVNCVEKTSKSPEEVNSEANVPTDGQDRKVETIVREMAKDMTNTETNDNIASATEVGRQGSKPNVKQVDKGEEEKDVPVSSARDPGHRSADSSLKVGGHTEKITNEGNESSNKIRVQAHSQARADISLEEANIDADKGVNDHQIVFQLMQFLKQMNKELKLGAGSEGVSSKARYDEGPEQMHPNTMGGHPHIKTQGRTDQEANDDDSDDKAYQGKIKDGQEEKEQDIKGAEEVQSNMVHQKADEIDKAPNISNYVKVNEATDKKVGTKTTGMEEGLKYDIVEEASENIQDTNGNAPNAIKQAVPACITPGGSEHPQDVCNKSSGDTNTTEANTIASDTAANKQDGTDSLGMSQDGAQEKSKLKKVNHVKVPVTKAKLQIGLDEKEKTKMTDSEHKFGGVNKDSPDSATTNVDSTLNEVGHQDEVKSIPGDNTGAAETDAGKVGAKPDAGWKIISSDDNGMSNDRSRHEMSGWKLDDTEGGTKDSVTEAVLQNGDMLSKENQEHNTAITAAKPDGVGAAEGKAGDIKCRDGPLEAAGRASGDGTSLKKEVMNEKEGAVTSHQGLAYNNKDSAEQIQGISQVKEKEDGALNKEGAVTDDNHASAAYEFARCDLQANFPYSDSAVKNHVVGLLVFKQKKSGGPMEIKASLYGLDRDGLVDHTVDVHEFGDLSNGCKSTGTRYSGATYSLSGVMGSALRDETSEVRAAWSTTSEGLVGEHSILGRAVVVHAVPHDSGEREESPKLACCNVARSSDATPWI</sequence>
<dbReference type="GO" id="GO:0005507">
    <property type="term" value="F:copper ion binding"/>
    <property type="evidence" value="ECO:0007669"/>
    <property type="project" value="InterPro"/>
</dbReference>
<dbReference type="InterPro" id="IPR024134">
    <property type="entry name" value="SOD_Cu/Zn_/chaperone"/>
</dbReference>
<feature type="region of interest" description="Disordered" evidence="1">
    <location>
        <begin position="405"/>
        <end position="442"/>
    </location>
</feature>
<dbReference type="Proteomes" id="UP000694845">
    <property type="component" value="Unplaced"/>
</dbReference>
<feature type="region of interest" description="Disordered" evidence="1">
    <location>
        <begin position="766"/>
        <end position="822"/>
    </location>
</feature>
<keyword evidence="4" id="KW-1185">Reference proteome</keyword>
<dbReference type="PANTHER" id="PTHR10003">
    <property type="entry name" value="SUPEROXIDE DISMUTASE CU-ZN -RELATED"/>
    <property type="match status" value="1"/>
</dbReference>
<feature type="compositionally biased region" description="Polar residues" evidence="1">
    <location>
        <begin position="411"/>
        <end position="422"/>
    </location>
</feature>
<dbReference type="Gene3D" id="2.60.40.200">
    <property type="entry name" value="Superoxide dismutase, copper/zinc binding domain"/>
    <property type="match status" value="1"/>
</dbReference>
<evidence type="ECO:0000256" key="2">
    <source>
        <dbReference type="SAM" id="SignalP"/>
    </source>
</evidence>
<dbReference type="GeneID" id="110986846"/>
<dbReference type="OrthoDB" id="2015551at2759"/>
<evidence type="ECO:0000256" key="1">
    <source>
        <dbReference type="SAM" id="MobiDB-lite"/>
    </source>
</evidence>
<dbReference type="RefSeq" id="XP_022104781.1">
    <property type="nucleotide sequence ID" value="XM_022249089.1"/>
</dbReference>
<dbReference type="InterPro" id="IPR001424">
    <property type="entry name" value="SOD_Cu_Zn_dom"/>
</dbReference>
<dbReference type="InterPro" id="IPR036423">
    <property type="entry name" value="SOD-like_Cu/Zn_dom_sf"/>
</dbReference>
<feature type="region of interest" description="Disordered" evidence="1">
    <location>
        <begin position="622"/>
        <end position="685"/>
    </location>
</feature>
<feature type="region of interest" description="Disordered" evidence="1">
    <location>
        <begin position="195"/>
        <end position="219"/>
    </location>
</feature>
<dbReference type="KEGG" id="aplc:110986846"/>
<feature type="compositionally biased region" description="Basic and acidic residues" evidence="1">
    <location>
        <begin position="526"/>
        <end position="536"/>
    </location>
</feature>
<evidence type="ECO:0000259" key="3">
    <source>
        <dbReference type="Pfam" id="PF00080"/>
    </source>
</evidence>
<feature type="region of interest" description="Disordered" evidence="1">
    <location>
        <begin position="500"/>
        <end position="577"/>
    </location>
</feature>
<feature type="compositionally biased region" description="Basic and acidic residues" evidence="1">
    <location>
        <begin position="668"/>
        <end position="685"/>
    </location>
</feature>
<dbReference type="SUPFAM" id="SSF49329">
    <property type="entry name" value="Cu,Zn superoxide dismutase-like"/>
    <property type="match status" value="1"/>
</dbReference>
<feature type="region of interest" description="Disordered" evidence="1">
    <location>
        <begin position="845"/>
        <end position="941"/>
    </location>
</feature>
<feature type="compositionally biased region" description="Polar residues" evidence="1">
    <location>
        <begin position="500"/>
        <end position="511"/>
    </location>
</feature>
<feature type="domain" description="Superoxide dismutase copper/zinc binding" evidence="3">
    <location>
        <begin position="1086"/>
        <end position="1204"/>
    </location>
</feature>
<feature type="compositionally biased region" description="Basic and acidic residues" evidence="1">
    <location>
        <begin position="195"/>
        <end position="211"/>
    </location>
</feature>
<organism evidence="4 5">
    <name type="scientific">Acanthaster planci</name>
    <name type="common">Crown-of-thorns starfish</name>
    <dbReference type="NCBI Taxonomy" id="133434"/>
    <lineage>
        <taxon>Eukaryota</taxon>
        <taxon>Metazoa</taxon>
        <taxon>Echinodermata</taxon>
        <taxon>Eleutherozoa</taxon>
        <taxon>Asterozoa</taxon>
        <taxon>Asteroidea</taxon>
        <taxon>Valvatacea</taxon>
        <taxon>Valvatida</taxon>
        <taxon>Acanthasteridae</taxon>
        <taxon>Acanthaster</taxon>
    </lineage>
</organism>
<feature type="compositionally biased region" description="Basic and acidic residues" evidence="1">
    <location>
        <begin position="845"/>
        <end position="855"/>
    </location>
</feature>
<feature type="signal peptide" evidence="2">
    <location>
        <begin position="1"/>
        <end position="22"/>
    </location>
</feature>
<reference evidence="5" key="1">
    <citation type="submission" date="2025-08" db="UniProtKB">
        <authorList>
            <consortium name="RefSeq"/>
        </authorList>
    </citation>
    <scope>IDENTIFICATION</scope>
</reference>
<gene>
    <name evidence="5" type="primary">LOC110986846</name>
</gene>
<proteinExistence type="predicted"/>
<evidence type="ECO:0000313" key="4">
    <source>
        <dbReference type="Proteomes" id="UP000694845"/>
    </source>
</evidence>
<dbReference type="AlphaFoldDB" id="A0A8B7ZN31"/>
<dbReference type="GO" id="GO:0006801">
    <property type="term" value="P:superoxide metabolic process"/>
    <property type="evidence" value="ECO:0007669"/>
    <property type="project" value="InterPro"/>
</dbReference>
<feature type="compositionally biased region" description="Basic and acidic residues" evidence="1">
    <location>
        <begin position="425"/>
        <end position="442"/>
    </location>
</feature>
<dbReference type="PRINTS" id="PR00068">
    <property type="entry name" value="CUZNDISMTASE"/>
</dbReference>
<dbReference type="Pfam" id="PF00080">
    <property type="entry name" value="Sod_Cu"/>
    <property type="match status" value="1"/>
</dbReference>